<dbReference type="Pfam" id="PF00353">
    <property type="entry name" value="HemolysinCabind"/>
    <property type="match status" value="3"/>
</dbReference>
<comment type="caution">
    <text evidence="3">The sequence shown here is derived from an EMBL/GenBank/DDBJ whole genome shotgun (WGS) entry which is preliminary data.</text>
</comment>
<evidence type="ECO:0000313" key="4">
    <source>
        <dbReference type="Proteomes" id="UP000320516"/>
    </source>
</evidence>
<gene>
    <name evidence="3" type="ORF">FBZ87_12055</name>
</gene>
<accession>A0A560J331</accession>
<dbReference type="AlphaFoldDB" id="A0A560J331"/>
<dbReference type="EMBL" id="VITV01000020">
    <property type="protein sequence ID" value="TWB65658.1"/>
    <property type="molecule type" value="Genomic_DNA"/>
</dbReference>
<evidence type="ECO:0000313" key="3">
    <source>
        <dbReference type="EMBL" id="TWB65658.1"/>
    </source>
</evidence>
<name>A0A560J331_9PROT</name>
<dbReference type="SUPFAM" id="SSF51120">
    <property type="entry name" value="beta-Roll"/>
    <property type="match status" value="2"/>
</dbReference>
<evidence type="ECO:0000256" key="2">
    <source>
        <dbReference type="ARBA" id="ARBA00022525"/>
    </source>
</evidence>
<dbReference type="InterPro" id="IPR050557">
    <property type="entry name" value="RTX_toxin/Mannuronan_C5-epim"/>
</dbReference>
<dbReference type="InterPro" id="IPR001343">
    <property type="entry name" value="Hemolysn_Ca-bd"/>
</dbReference>
<dbReference type="PANTHER" id="PTHR38340">
    <property type="entry name" value="S-LAYER PROTEIN"/>
    <property type="match status" value="1"/>
</dbReference>
<sequence>MTETITTVSLPDGGKRIIGTSGDDALVGTAMADYISGAGGNDTLTGGGGVDILVGGAGDDSITGAGLLVGGAGDDTITGTGSVTTALYDVKQSQAAVTRAGATVTITTPDGGTDTLSGVQYAQFSDGIVQLSTVVTPIARSMPNSGESDIPLASLFSIVPLPGATPTTVTFKSTIRWWDGGNSVSILSNNANGVTVSYADWLKLYIQGDAAGHNTATVQIVVSDGVQDVSATAVLSTARHEAFVSSITSMGGTPDGGAQYQVTFNDNVTGVDAGDFMLVKTGTADGTVTNVNGSGKSYVVTVGAVSGLGSLQLGIDAGAANLTDTDLYDPIVGTYSHGYGTTYTADVLSVNRPAVLWTDTTASQSSTSAAFSPYEGPVDYLRSQFLWSSNDNVAIKALGPNVYLRGGAGQDALAVSAGSNVLDGGGGSNFLVGATGQDGGSDVFFIDAQDGLASWSTVVNFHAGDTITIWGYSSTSTSTWGADEGADGFKGATLQAALGGAGGSANTYVTLAGLSLADIQNHVTQTVGTSGAGGLTYLALTYHG</sequence>
<dbReference type="PRINTS" id="PR00313">
    <property type="entry name" value="CABNDNGRPT"/>
</dbReference>
<dbReference type="InterPro" id="IPR018511">
    <property type="entry name" value="Hemolysin-typ_Ca-bd_CS"/>
</dbReference>
<comment type="subcellular location">
    <subcellularLocation>
        <location evidence="1">Secreted</location>
    </subcellularLocation>
</comment>
<dbReference type="RefSeq" id="WP_145613975.1">
    <property type="nucleotide sequence ID" value="NZ_JARPAF010000002.1"/>
</dbReference>
<dbReference type="Proteomes" id="UP000320516">
    <property type="component" value="Unassembled WGS sequence"/>
</dbReference>
<organism evidence="3 4">
    <name type="scientific">Nitrospirillum amazonense</name>
    <dbReference type="NCBI Taxonomy" id="28077"/>
    <lineage>
        <taxon>Bacteria</taxon>
        <taxon>Pseudomonadati</taxon>
        <taxon>Pseudomonadota</taxon>
        <taxon>Alphaproteobacteria</taxon>
        <taxon>Rhodospirillales</taxon>
        <taxon>Azospirillaceae</taxon>
        <taxon>Nitrospirillum</taxon>
    </lineage>
</organism>
<evidence type="ECO:0000256" key="1">
    <source>
        <dbReference type="ARBA" id="ARBA00004613"/>
    </source>
</evidence>
<protein>
    <recommendedName>
        <fullName evidence="5">Hemolysin type calcium-binding protein</fullName>
    </recommendedName>
</protein>
<proteinExistence type="predicted"/>
<dbReference type="GO" id="GO:0005576">
    <property type="term" value="C:extracellular region"/>
    <property type="evidence" value="ECO:0007669"/>
    <property type="project" value="UniProtKB-SubCell"/>
</dbReference>
<dbReference type="PANTHER" id="PTHR38340:SF1">
    <property type="entry name" value="S-LAYER PROTEIN"/>
    <property type="match status" value="1"/>
</dbReference>
<keyword evidence="2" id="KW-0964">Secreted</keyword>
<dbReference type="PROSITE" id="PS00330">
    <property type="entry name" value="HEMOLYSIN_CALCIUM"/>
    <property type="match status" value="2"/>
</dbReference>
<dbReference type="GO" id="GO:0005509">
    <property type="term" value="F:calcium ion binding"/>
    <property type="evidence" value="ECO:0007669"/>
    <property type="project" value="InterPro"/>
</dbReference>
<dbReference type="InterPro" id="IPR011049">
    <property type="entry name" value="Serralysin-like_metalloprot_C"/>
</dbReference>
<dbReference type="Gene3D" id="2.150.10.10">
    <property type="entry name" value="Serralysin-like metalloprotease, C-terminal"/>
    <property type="match status" value="1"/>
</dbReference>
<evidence type="ECO:0008006" key="5">
    <source>
        <dbReference type="Google" id="ProtNLM"/>
    </source>
</evidence>
<reference evidence="3 4" key="1">
    <citation type="submission" date="2019-06" db="EMBL/GenBank/DDBJ databases">
        <title>Genomic Encyclopedia of Type Strains, Phase IV (KMG-V): Genome sequencing to study the core and pangenomes of soil and plant-associated prokaryotes.</title>
        <authorList>
            <person name="Whitman W."/>
        </authorList>
    </citation>
    <scope>NUCLEOTIDE SEQUENCE [LARGE SCALE GENOMIC DNA]</scope>
    <source>
        <strain evidence="3 4">BR 12005</strain>
    </source>
</reference>